<name>A0AA41V1U7_PAPNU</name>
<organism evidence="1 2">
    <name type="scientific">Papaver nudicaule</name>
    <name type="common">Iceland poppy</name>
    <dbReference type="NCBI Taxonomy" id="74823"/>
    <lineage>
        <taxon>Eukaryota</taxon>
        <taxon>Viridiplantae</taxon>
        <taxon>Streptophyta</taxon>
        <taxon>Embryophyta</taxon>
        <taxon>Tracheophyta</taxon>
        <taxon>Spermatophyta</taxon>
        <taxon>Magnoliopsida</taxon>
        <taxon>Ranunculales</taxon>
        <taxon>Papaveraceae</taxon>
        <taxon>Papaveroideae</taxon>
        <taxon>Papaver</taxon>
    </lineage>
</organism>
<accession>A0AA41V1U7</accession>
<keyword evidence="2" id="KW-1185">Reference proteome</keyword>
<dbReference type="PANTHER" id="PTHR32278:SF111">
    <property type="entry name" value="F-BOX PROTEIN PP2-B12-RELATED"/>
    <property type="match status" value="1"/>
</dbReference>
<gene>
    <name evidence="1" type="ORF">MKW94_017044</name>
</gene>
<comment type="caution">
    <text evidence="1">The sequence shown here is derived from an EMBL/GenBank/DDBJ whole genome shotgun (WGS) entry which is preliminary data.</text>
</comment>
<dbReference type="InterPro" id="IPR025886">
    <property type="entry name" value="PP2-like"/>
</dbReference>
<protein>
    <submittedName>
        <fullName evidence="1">Uncharacterized protein</fullName>
    </submittedName>
</protein>
<dbReference type="Pfam" id="PF14299">
    <property type="entry name" value="PP2"/>
    <property type="match status" value="1"/>
</dbReference>
<evidence type="ECO:0000313" key="2">
    <source>
        <dbReference type="Proteomes" id="UP001177140"/>
    </source>
</evidence>
<dbReference type="EMBL" id="JAJJMA010005677">
    <property type="protein sequence ID" value="MCL7021888.1"/>
    <property type="molecule type" value="Genomic_DNA"/>
</dbReference>
<reference evidence="1" key="1">
    <citation type="submission" date="2022-03" db="EMBL/GenBank/DDBJ databases">
        <title>A functionally conserved STORR gene fusion in Papaver species that diverged 16.8 million years ago.</title>
        <authorList>
            <person name="Catania T."/>
        </authorList>
    </citation>
    <scope>NUCLEOTIDE SEQUENCE</scope>
    <source>
        <strain evidence="1">S-191538</strain>
    </source>
</reference>
<proteinExistence type="predicted"/>
<sequence length="172" mass="19653">MLGAKELAIAWGDNPQHWYWRSYPGGSRFAEVAELQWVCWLEIRGKLEMRLLSPNTFYAAYLVIKFKQDVYGFDYEPVTANIEVVGRVGGSNSVWCSKNRQIHLSPNGGQGHHFARKRGDGWMEVEMGHFYNGELEDGESREVHMSVLETERLGAKYGLIVQGMEVRPKVDT</sequence>
<dbReference type="AlphaFoldDB" id="A0AA41V1U7"/>
<dbReference type="PANTHER" id="PTHR32278">
    <property type="entry name" value="F-BOX DOMAIN-CONTAINING PROTEIN"/>
    <property type="match status" value="1"/>
</dbReference>
<dbReference type="Proteomes" id="UP001177140">
    <property type="component" value="Unassembled WGS sequence"/>
</dbReference>
<evidence type="ECO:0000313" key="1">
    <source>
        <dbReference type="EMBL" id="MCL7021888.1"/>
    </source>
</evidence>